<dbReference type="Proteomes" id="UP000494206">
    <property type="component" value="Unassembled WGS sequence"/>
</dbReference>
<protein>
    <submittedName>
        <fullName evidence="2">Uncharacterized protein</fullName>
    </submittedName>
</protein>
<evidence type="ECO:0000256" key="1">
    <source>
        <dbReference type="SAM" id="SignalP"/>
    </source>
</evidence>
<evidence type="ECO:0000313" key="3">
    <source>
        <dbReference type="Proteomes" id="UP000494206"/>
    </source>
</evidence>
<keyword evidence="3" id="KW-1185">Reference proteome</keyword>
<comment type="caution">
    <text evidence="2">The sequence shown here is derived from an EMBL/GenBank/DDBJ whole genome shotgun (WGS) entry which is preliminary data.</text>
</comment>
<organism evidence="2 3">
    <name type="scientific">Caenorhabditis bovis</name>
    <dbReference type="NCBI Taxonomy" id="2654633"/>
    <lineage>
        <taxon>Eukaryota</taxon>
        <taxon>Metazoa</taxon>
        <taxon>Ecdysozoa</taxon>
        <taxon>Nematoda</taxon>
        <taxon>Chromadorea</taxon>
        <taxon>Rhabditida</taxon>
        <taxon>Rhabditina</taxon>
        <taxon>Rhabditomorpha</taxon>
        <taxon>Rhabditoidea</taxon>
        <taxon>Rhabditidae</taxon>
        <taxon>Peloderinae</taxon>
        <taxon>Caenorhabditis</taxon>
    </lineage>
</organism>
<feature type="chain" id="PRO_5035850564" evidence="1">
    <location>
        <begin position="17"/>
        <end position="96"/>
    </location>
</feature>
<dbReference type="EMBL" id="CADEPM010000002">
    <property type="protein sequence ID" value="CAB3400027.1"/>
    <property type="molecule type" value="Genomic_DNA"/>
</dbReference>
<keyword evidence="1" id="KW-0732">Signal</keyword>
<accession>A0A8S1EIJ4</accession>
<reference evidence="2 3" key="1">
    <citation type="submission" date="2020-04" db="EMBL/GenBank/DDBJ databases">
        <authorList>
            <person name="Laetsch R D."/>
            <person name="Stevens L."/>
            <person name="Kumar S."/>
            <person name="Blaxter L. M."/>
        </authorList>
    </citation>
    <scope>NUCLEOTIDE SEQUENCE [LARGE SCALE GENOMIC DNA]</scope>
</reference>
<name>A0A8S1EIJ4_9PELO</name>
<evidence type="ECO:0000313" key="2">
    <source>
        <dbReference type="EMBL" id="CAB3400027.1"/>
    </source>
</evidence>
<gene>
    <name evidence="2" type="ORF">CBOVIS_LOCUS3051</name>
</gene>
<dbReference type="AlphaFoldDB" id="A0A8S1EIJ4"/>
<proteinExistence type="predicted"/>
<dbReference type="OrthoDB" id="5797683at2759"/>
<feature type="signal peptide" evidence="1">
    <location>
        <begin position="1"/>
        <end position="16"/>
    </location>
</feature>
<sequence>MNFLIALLCCIMLGFSYDFHINTHYNGTKICKFETKNLILAAYETPEKYDINSPREEFFSNFAVNDALKISSIPMANPVGVAAEAPVSVLEGGFFG</sequence>